<proteinExistence type="predicted"/>
<protein>
    <submittedName>
        <fullName evidence="5">ZP domain-containing protein</fullName>
    </submittedName>
</protein>
<keyword evidence="2" id="KW-1133">Transmembrane helix</keyword>
<organism evidence="4 5">
    <name type="scientific">Parascaris univalens</name>
    <name type="common">Nematode worm</name>
    <dbReference type="NCBI Taxonomy" id="6257"/>
    <lineage>
        <taxon>Eukaryota</taxon>
        <taxon>Metazoa</taxon>
        <taxon>Ecdysozoa</taxon>
        <taxon>Nematoda</taxon>
        <taxon>Chromadorea</taxon>
        <taxon>Rhabditida</taxon>
        <taxon>Spirurina</taxon>
        <taxon>Ascaridomorpha</taxon>
        <taxon>Ascaridoidea</taxon>
        <taxon>Ascarididae</taxon>
        <taxon>Parascaris</taxon>
    </lineage>
</organism>
<dbReference type="AlphaFoldDB" id="A0A915ASY5"/>
<sequence>IFRELIKLGNCSIFYEPRIVSERKFVLFFEHANSAIFNFSCAHSYTRCSLCSLIATSLQMDVDGCPVDPIIQPEVVYDDNLKRAVAETWGYKFSDTSVLNYQCVVELCRKDVGECDGLSPPSCGRSKREIKTVASRRSRRRTGFQPQTQMDLIATVNMLDSLDEDGISDPRTEKFIRKVSEHRFHPRSGIAISPANRTCLSRLTIGVFATTIAFTFIISAATTAILFKRTKKNGKM</sequence>
<dbReference type="Proteomes" id="UP000887569">
    <property type="component" value="Unplaced"/>
</dbReference>
<keyword evidence="2" id="KW-0812">Transmembrane</keyword>
<evidence type="ECO:0000256" key="2">
    <source>
        <dbReference type="SAM" id="Phobius"/>
    </source>
</evidence>
<evidence type="ECO:0000313" key="5">
    <source>
        <dbReference type="WBParaSite" id="PgR015_g047_t01"/>
    </source>
</evidence>
<keyword evidence="2" id="KW-0472">Membrane</keyword>
<name>A0A915ASY5_PARUN</name>
<feature type="transmembrane region" description="Helical" evidence="2">
    <location>
        <begin position="203"/>
        <end position="227"/>
    </location>
</feature>
<dbReference type="InterPro" id="IPR057475">
    <property type="entry name" value="CUT_C"/>
</dbReference>
<keyword evidence="1" id="KW-0732">Signal</keyword>
<dbReference type="Pfam" id="PF25301">
    <property type="entry name" value="CUT_C"/>
    <property type="match status" value="1"/>
</dbReference>
<dbReference type="PANTHER" id="PTHR22907">
    <property type="entry name" value="GH04558P"/>
    <property type="match status" value="1"/>
</dbReference>
<feature type="domain" description="ZP" evidence="3">
    <location>
        <begin position="1"/>
        <end position="122"/>
    </location>
</feature>
<dbReference type="WBParaSite" id="PgR015_g047_t01">
    <property type="protein sequence ID" value="PgR015_g047_t01"/>
    <property type="gene ID" value="PgR015_g047"/>
</dbReference>
<dbReference type="InterPro" id="IPR051962">
    <property type="entry name" value="Cuticlin"/>
</dbReference>
<keyword evidence="4" id="KW-1185">Reference proteome</keyword>
<evidence type="ECO:0000256" key="1">
    <source>
        <dbReference type="ARBA" id="ARBA00022729"/>
    </source>
</evidence>
<evidence type="ECO:0000313" key="4">
    <source>
        <dbReference type="Proteomes" id="UP000887569"/>
    </source>
</evidence>
<reference evidence="5" key="1">
    <citation type="submission" date="2022-11" db="UniProtKB">
        <authorList>
            <consortium name="WormBaseParasite"/>
        </authorList>
    </citation>
    <scope>IDENTIFICATION</scope>
</reference>
<dbReference type="InterPro" id="IPR001507">
    <property type="entry name" value="ZP_dom"/>
</dbReference>
<evidence type="ECO:0000259" key="3">
    <source>
        <dbReference type="PROSITE" id="PS51034"/>
    </source>
</evidence>
<accession>A0A915ASY5</accession>
<dbReference type="PROSITE" id="PS51034">
    <property type="entry name" value="ZP_2"/>
    <property type="match status" value="1"/>
</dbReference>
<dbReference type="PANTHER" id="PTHR22907:SF54">
    <property type="entry name" value="GH04558P"/>
    <property type="match status" value="1"/>
</dbReference>